<keyword evidence="2" id="KW-1185">Reference proteome</keyword>
<comment type="caution">
    <text evidence="1">The sequence shown here is derived from an EMBL/GenBank/DDBJ whole genome shotgun (WGS) entry which is preliminary data.</text>
</comment>
<name>A0ABR4M8M8_9PEZI</name>
<dbReference type="EMBL" id="JABSNW010000010">
    <property type="protein sequence ID" value="KAL2884630.1"/>
    <property type="molecule type" value="Genomic_DNA"/>
</dbReference>
<protein>
    <submittedName>
        <fullName evidence="1">Double-stranded RNA/RNA-DNA hybrid binding protein</fullName>
    </submittedName>
</protein>
<gene>
    <name evidence="1" type="ORF">HOO65_100034</name>
</gene>
<dbReference type="Proteomes" id="UP001610728">
    <property type="component" value="Unassembled WGS sequence"/>
</dbReference>
<dbReference type="GeneID" id="98121603"/>
<proteinExistence type="predicted"/>
<evidence type="ECO:0000313" key="2">
    <source>
        <dbReference type="Proteomes" id="UP001610728"/>
    </source>
</evidence>
<sequence length="197" mass="21892">MVEPGVVLLKAAMPRARCQDSRDRVSFQPSLPVLKINPQCFVLLADSPPPETSSSREPCQALRSAFPLFEDAPDLIDFELRSAWLPHSLADPLCYSQIVYARIHTLCLWWGNSRRGLDCSEGCDCFRVHHFPVLPTCAVVLRQGLASVVYSPASSSVSIAVARAVRVDSDCIPRFLFEQGEMGLGYFFLWQKFVGSA</sequence>
<reference evidence="1 2" key="1">
    <citation type="submission" date="2020-05" db="EMBL/GenBank/DDBJ databases">
        <title>Ceratocystis lukuohia genome.</title>
        <authorList>
            <person name="Harrington T.C."/>
            <person name="Kim K."/>
            <person name="Mayers C.G."/>
        </authorList>
    </citation>
    <scope>NUCLEOTIDE SEQUENCE [LARGE SCALE GENOMIC DNA]</scope>
    <source>
        <strain evidence="1 2">C4212</strain>
    </source>
</reference>
<organism evidence="1 2">
    <name type="scientific">Ceratocystis lukuohia</name>
    <dbReference type="NCBI Taxonomy" id="2019550"/>
    <lineage>
        <taxon>Eukaryota</taxon>
        <taxon>Fungi</taxon>
        <taxon>Dikarya</taxon>
        <taxon>Ascomycota</taxon>
        <taxon>Pezizomycotina</taxon>
        <taxon>Sordariomycetes</taxon>
        <taxon>Hypocreomycetidae</taxon>
        <taxon>Microascales</taxon>
        <taxon>Ceratocystidaceae</taxon>
        <taxon>Ceratocystis</taxon>
    </lineage>
</organism>
<accession>A0ABR4M8M8</accession>
<dbReference type="RefSeq" id="XP_070855811.1">
    <property type="nucleotide sequence ID" value="XM_071004702.1"/>
</dbReference>
<evidence type="ECO:0000313" key="1">
    <source>
        <dbReference type="EMBL" id="KAL2884630.1"/>
    </source>
</evidence>